<comment type="caution">
    <text evidence="1">The sequence shown here is derived from an EMBL/GenBank/DDBJ whole genome shotgun (WGS) entry which is preliminary data.</text>
</comment>
<gene>
    <name evidence="1" type="ORF">RFI_04910</name>
</gene>
<evidence type="ECO:0000313" key="1">
    <source>
        <dbReference type="EMBL" id="ETO32206.1"/>
    </source>
</evidence>
<organism evidence="1 2">
    <name type="scientific">Reticulomyxa filosa</name>
    <dbReference type="NCBI Taxonomy" id="46433"/>
    <lineage>
        <taxon>Eukaryota</taxon>
        <taxon>Sar</taxon>
        <taxon>Rhizaria</taxon>
        <taxon>Retaria</taxon>
        <taxon>Foraminifera</taxon>
        <taxon>Monothalamids</taxon>
        <taxon>Reticulomyxidae</taxon>
        <taxon>Reticulomyxa</taxon>
    </lineage>
</organism>
<keyword evidence="2" id="KW-1185">Reference proteome</keyword>
<reference evidence="1 2" key="1">
    <citation type="journal article" date="2013" name="Curr. Biol.">
        <title>The Genome of the Foraminiferan Reticulomyxa filosa.</title>
        <authorList>
            <person name="Glockner G."/>
            <person name="Hulsmann N."/>
            <person name="Schleicher M."/>
            <person name="Noegel A.A."/>
            <person name="Eichinger L."/>
            <person name="Gallinger C."/>
            <person name="Pawlowski J."/>
            <person name="Sierra R."/>
            <person name="Euteneuer U."/>
            <person name="Pillet L."/>
            <person name="Moustafa A."/>
            <person name="Platzer M."/>
            <person name="Groth M."/>
            <person name="Szafranski K."/>
            <person name="Schliwa M."/>
        </authorList>
    </citation>
    <scope>NUCLEOTIDE SEQUENCE [LARGE SCALE GENOMIC DNA]</scope>
</reference>
<evidence type="ECO:0000313" key="2">
    <source>
        <dbReference type="Proteomes" id="UP000023152"/>
    </source>
</evidence>
<protein>
    <recommendedName>
        <fullName evidence="3">PPPDE domain-containing protein</fullName>
    </recommendedName>
</protein>
<proteinExistence type="predicted"/>
<dbReference type="AlphaFoldDB" id="X6P1U5"/>
<dbReference type="InterPro" id="IPR042266">
    <property type="entry name" value="PPPDE_sf"/>
</dbReference>
<accession>X6P1U5</accession>
<dbReference type="Gene3D" id="3.90.1720.30">
    <property type="entry name" value="PPPDE domains"/>
    <property type="match status" value="1"/>
</dbReference>
<sequence length="186" mass="21541">MFTELDEFLKYYVPNDKGDFIEMKHTILACVLPTLPLPEEEMEKQKQQANAKKESDTTDILFCGIVGDDMYHTPEKITEGLDLYREKGEESGFIPAKCSEKTVADIITFLEKWSTEHDAYNALSCNCQTFAHDLYSFLIGSHYKNQLPSIVQYLQSFVDFDREWKRLEDESKQDESNKAPTEEQAK</sequence>
<name>X6P1U5_RETFI</name>
<evidence type="ECO:0008006" key="3">
    <source>
        <dbReference type="Google" id="ProtNLM"/>
    </source>
</evidence>
<dbReference type="EMBL" id="ASPP01004397">
    <property type="protein sequence ID" value="ETO32206.1"/>
    <property type="molecule type" value="Genomic_DNA"/>
</dbReference>
<dbReference type="Proteomes" id="UP000023152">
    <property type="component" value="Unassembled WGS sequence"/>
</dbReference>